<keyword evidence="2" id="KW-1185">Reference proteome</keyword>
<organism evidence="1 2">
    <name type="scientific">Streptomyces prunicolor</name>
    <dbReference type="NCBI Taxonomy" id="67348"/>
    <lineage>
        <taxon>Bacteria</taxon>
        <taxon>Bacillati</taxon>
        <taxon>Actinomycetota</taxon>
        <taxon>Actinomycetes</taxon>
        <taxon>Kitasatosporales</taxon>
        <taxon>Streptomycetaceae</taxon>
        <taxon>Streptomyces</taxon>
    </lineage>
</organism>
<dbReference type="EMBL" id="JAWMAJ010000273">
    <property type="protein sequence ID" value="MDV7223021.1"/>
    <property type="molecule type" value="Genomic_DNA"/>
</dbReference>
<dbReference type="Proteomes" id="UP001187346">
    <property type="component" value="Unassembled WGS sequence"/>
</dbReference>
<name>A0ABU4FQX9_9ACTN</name>
<feature type="non-terminal residue" evidence="1">
    <location>
        <position position="1"/>
    </location>
</feature>
<protein>
    <submittedName>
        <fullName evidence="1">6-phosphogluconolactonase</fullName>
    </submittedName>
</protein>
<evidence type="ECO:0000313" key="1">
    <source>
        <dbReference type="EMBL" id="MDV7223021.1"/>
    </source>
</evidence>
<sequence length="42" mass="4160">LSGAGEIQAPAAGAQGRARTLWLLDAAAASQLPRALYPPASA</sequence>
<evidence type="ECO:0000313" key="2">
    <source>
        <dbReference type="Proteomes" id="UP001187346"/>
    </source>
</evidence>
<comment type="caution">
    <text evidence="1">The sequence shown here is derived from an EMBL/GenBank/DDBJ whole genome shotgun (WGS) entry which is preliminary data.</text>
</comment>
<reference evidence="1 2" key="1">
    <citation type="submission" date="2023-10" db="EMBL/GenBank/DDBJ databases">
        <title>Characterization of rhizosphere-enriched actinobacteria from wheat plants lab-grown on chernevaya soil.</title>
        <authorList>
            <person name="Tikhonova E.N."/>
            <person name="Konopkin A."/>
            <person name="Kravchenko I.K."/>
        </authorList>
    </citation>
    <scope>NUCLEOTIDE SEQUENCE [LARGE SCALE GENOMIC DNA]</scope>
    <source>
        <strain evidence="1 2">RR29</strain>
    </source>
</reference>
<accession>A0ABU4FQX9</accession>
<proteinExistence type="predicted"/>
<gene>
    <name evidence="1" type="ORF">R5A26_44580</name>
</gene>